<organism evidence="2 3">
    <name type="scientific">Aggregatimonas sangjinii</name>
    <dbReference type="NCBI Taxonomy" id="2583587"/>
    <lineage>
        <taxon>Bacteria</taxon>
        <taxon>Pseudomonadati</taxon>
        <taxon>Bacteroidota</taxon>
        <taxon>Flavobacteriia</taxon>
        <taxon>Flavobacteriales</taxon>
        <taxon>Flavobacteriaceae</taxon>
        <taxon>Aggregatimonas</taxon>
    </lineage>
</organism>
<proteinExistence type="predicted"/>
<feature type="region of interest" description="Disordered" evidence="1">
    <location>
        <begin position="1"/>
        <end position="22"/>
    </location>
</feature>
<reference evidence="2 3" key="1">
    <citation type="submission" date="2019-05" db="EMBL/GenBank/DDBJ databases">
        <title>Genome sequencing of F202Z8.</title>
        <authorList>
            <person name="Kwon Y.M."/>
        </authorList>
    </citation>
    <scope>NUCLEOTIDE SEQUENCE [LARGE SCALE GENOMIC DNA]</scope>
    <source>
        <strain evidence="2 3">F202Z8</strain>
    </source>
</reference>
<keyword evidence="3" id="KW-1185">Reference proteome</keyword>
<sequence>MRKAENREQRMENGEKRKEKREWRMENGEWRKFRVKNSNPNRYTLRLFLVSCWRMVCSRIKFKLLSKG</sequence>
<evidence type="ECO:0000256" key="1">
    <source>
        <dbReference type="SAM" id="MobiDB-lite"/>
    </source>
</evidence>
<dbReference type="EMBL" id="CP040710">
    <property type="protein sequence ID" value="QCW99368.1"/>
    <property type="molecule type" value="Genomic_DNA"/>
</dbReference>
<dbReference type="KEGG" id="asag:FGM00_04300"/>
<evidence type="ECO:0000313" key="3">
    <source>
        <dbReference type="Proteomes" id="UP000310017"/>
    </source>
</evidence>
<accession>A0A5B7SPQ2</accession>
<name>A0A5B7SPQ2_9FLAO</name>
<evidence type="ECO:0000313" key="2">
    <source>
        <dbReference type="EMBL" id="QCW99368.1"/>
    </source>
</evidence>
<protein>
    <submittedName>
        <fullName evidence="2">Uncharacterized protein</fullName>
    </submittedName>
</protein>
<dbReference type="AlphaFoldDB" id="A0A5B7SPQ2"/>
<gene>
    <name evidence="2" type="ORF">FGM00_04300</name>
</gene>
<dbReference type="Proteomes" id="UP000310017">
    <property type="component" value="Chromosome"/>
</dbReference>